<accession>A0A5E4MZU3</accession>
<dbReference type="Proteomes" id="UP000325440">
    <property type="component" value="Unassembled WGS sequence"/>
</dbReference>
<feature type="region of interest" description="Disordered" evidence="1">
    <location>
        <begin position="1"/>
        <end position="39"/>
    </location>
</feature>
<sequence>MAEISMTGQDLHQIERYRPHPSTRPTPLVEDQSPGPNSSLTQIEAILSKSQLTLT</sequence>
<dbReference type="EMBL" id="CABPRJ010001432">
    <property type="protein sequence ID" value="VVC36288.1"/>
    <property type="molecule type" value="Genomic_DNA"/>
</dbReference>
<dbReference type="AlphaFoldDB" id="A0A5E4MZU3"/>
<organism evidence="2 3">
    <name type="scientific">Cinara cedri</name>
    <dbReference type="NCBI Taxonomy" id="506608"/>
    <lineage>
        <taxon>Eukaryota</taxon>
        <taxon>Metazoa</taxon>
        <taxon>Ecdysozoa</taxon>
        <taxon>Arthropoda</taxon>
        <taxon>Hexapoda</taxon>
        <taxon>Insecta</taxon>
        <taxon>Pterygota</taxon>
        <taxon>Neoptera</taxon>
        <taxon>Paraneoptera</taxon>
        <taxon>Hemiptera</taxon>
        <taxon>Sternorrhyncha</taxon>
        <taxon>Aphidomorpha</taxon>
        <taxon>Aphidoidea</taxon>
        <taxon>Aphididae</taxon>
        <taxon>Lachninae</taxon>
        <taxon>Cinara</taxon>
    </lineage>
</organism>
<name>A0A5E4MZU3_9HEMI</name>
<evidence type="ECO:0000313" key="3">
    <source>
        <dbReference type="Proteomes" id="UP000325440"/>
    </source>
</evidence>
<evidence type="ECO:0000313" key="2">
    <source>
        <dbReference type="EMBL" id="VVC36288.1"/>
    </source>
</evidence>
<keyword evidence="3" id="KW-1185">Reference proteome</keyword>
<evidence type="ECO:0000256" key="1">
    <source>
        <dbReference type="SAM" id="MobiDB-lite"/>
    </source>
</evidence>
<gene>
    <name evidence="2" type="ORF">CINCED_3A015591</name>
</gene>
<reference evidence="2 3" key="1">
    <citation type="submission" date="2019-08" db="EMBL/GenBank/DDBJ databases">
        <authorList>
            <person name="Alioto T."/>
            <person name="Alioto T."/>
            <person name="Gomez Garrido J."/>
        </authorList>
    </citation>
    <scope>NUCLEOTIDE SEQUENCE [LARGE SCALE GENOMIC DNA]</scope>
</reference>
<feature type="compositionally biased region" description="Polar residues" evidence="1">
    <location>
        <begin position="1"/>
        <end position="10"/>
    </location>
</feature>
<protein>
    <submittedName>
        <fullName evidence="2">Uncharacterized protein</fullName>
    </submittedName>
</protein>
<proteinExistence type="predicted"/>